<evidence type="ECO:0000259" key="11">
    <source>
        <dbReference type="PROSITE" id="PS50108"/>
    </source>
</evidence>
<dbReference type="GO" id="GO:0005737">
    <property type="term" value="C:cytoplasm"/>
    <property type="evidence" value="ECO:0007669"/>
    <property type="project" value="TreeGrafter"/>
</dbReference>
<dbReference type="GO" id="GO:0046872">
    <property type="term" value="F:metal ion binding"/>
    <property type="evidence" value="ECO:0007669"/>
    <property type="project" value="UniProtKB-KW"/>
</dbReference>
<dbReference type="PROSITE" id="PS51882">
    <property type="entry name" value="G_ALPHA"/>
    <property type="match status" value="1"/>
</dbReference>
<dbReference type="GO" id="GO:0007606">
    <property type="term" value="P:sensory perception of chemical stimulus"/>
    <property type="evidence" value="ECO:0007669"/>
    <property type="project" value="TreeGrafter"/>
</dbReference>
<evidence type="ECO:0000256" key="4">
    <source>
        <dbReference type="ARBA" id="ARBA00022741"/>
    </source>
</evidence>
<dbReference type="PANTHER" id="PTHR10218:SF194">
    <property type="entry name" value="G PROTEIN, ALPHA SUBUNIT"/>
    <property type="match status" value="1"/>
</dbReference>
<keyword evidence="7" id="KW-0807">Transducer</keyword>
<evidence type="ECO:0000256" key="6">
    <source>
        <dbReference type="ARBA" id="ARBA00023139"/>
    </source>
</evidence>
<organism evidence="12 13">
    <name type="scientific">Mesorhabditis spiculigera</name>
    <dbReference type="NCBI Taxonomy" id="96644"/>
    <lineage>
        <taxon>Eukaryota</taxon>
        <taxon>Metazoa</taxon>
        <taxon>Ecdysozoa</taxon>
        <taxon>Nematoda</taxon>
        <taxon>Chromadorea</taxon>
        <taxon>Rhabditida</taxon>
        <taxon>Rhabditina</taxon>
        <taxon>Rhabditomorpha</taxon>
        <taxon>Rhabditoidea</taxon>
        <taxon>Rhabditidae</taxon>
        <taxon>Mesorhabditinae</taxon>
        <taxon>Mesorhabditis</taxon>
    </lineage>
</organism>
<comment type="subunit">
    <text evidence="1">G proteins are composed of 3 units; alpha, beta and gamma. The alpha chain contains the guanine nucleotide binding site.</text>
</comment>
<keyword evidence="13" id="KW-1185">Reference proteome</keyword>
<dbReference type="PANTHER" id="PTHR10218">
    <property type="entry name" value="GTP-BINDING PROTEIN ALPHA SUBUNIT"/>
    <property type="match status" value="1"/>
</dbReference>
<dbReference type="GO" id="GO:0005525">
    <property type="term" value="F:GTP binding"/>
    <property type="evidence" value="ECO:0007669"/>
    <property type="project" value="UniProtKB-KW"/>
</dbReference>
<evidence type="ECO:0000313" key="12">
    <source>
        <dbReference type="EMBL" id="CAJ0580840.1"/>
    </source>
</evidence>
<evidence type="ECO:0000313" key="13">
    <source>
        <dbReference type="Proteomes" id="UP001177023"/>
    </source>
</evidence>
<evidence type="ECO:0000256" key="8">
    <source>
        <dbReference type="ARBA" id="ARBA00023288"/>
    </source>
</evidence>
<feature type="binding site" evidence="10">
    <location>
        <position position="199"/>
    </location>
    <ligand>
        <name>Mg(2+)</name>
        <dbReference type="ChEBI" id="CHEBI:18420"/>
    </ligand>
</feature>
<protein>
    <recommendedName>
        <fullName evidence="11">CRIB domain-containing protein</fullName>
    </recommendedName>
</protein>
<feature type="binding site" evidence="9">
    <location>
        <begin position="193"/>
        <end position="199"/>
    </location>
    <ligand>
        <name>GTP</name>
        <dbReference type="ChEBI" id="CHEBI:37565"/>
    </ligand>
</feature>
<keyword evidence="2" id="KW-0519">Myristate</keyword>
<dbReference type="GO" id="GO:0001664">
    <property type="term" value="F:G protein-coupled receptor binding"/>
    <property type="evidence" value="ECO:0007669"/>
    <property type="project" value="TreeGrafter"/>
</dbReference>
<dbReference type="PROSITE" id="PS50108">
    <property type="entry name" value="CRIB"/>
    <property type="match status" value="1"/>
</dbReference>
<keyword evidence="3 10" id="KW-0479">Metal-binding</keyword>
<keyword evidence="5 9" id="KW-0342">GTP-binding</keyword>
<dbReference type="SUPFAM" id="SSF52540">
    <property type="entry name" value="P-loop containing nucleoside triphosphate hydrolases"/>
    <property type="match status" value="1"/>
</dbReference>
<dbReference type="FunFam" id="3.40.50.300:FF:000692">
    <property type="entry name" value="Guanine nucleotide-binding protein subunit alpha"/>
    <property type="match status" value="1"/>
</dbReference>
<evidence type="ECO:0000256" key="7">
    <source>
        <dbReference type="ARBA" id="ARBA00023224"/>
    </source>
</evidence>
<evidence type="ECO:0000256" key="5">
    <source>
        <dbReference type="ARBA" id="ARBA00023134"/>
    </source>
</evidence>
<dbReference type="GO" id="GO:0007191">
    <property type="term" value="P:adenylate cyclase-activating dopamine receptor signaling pathway"/>
    <property type="evidence" value="ECO:0007669"/>
    <property type="project" value="TreeGrafter"/>
</dbReference>
<dbReference type="InterPro" id="IPR011025">
    <property type="entry name" value="GproteinA_insert"/>
</dbReference>
<dbReference type="InterPro" id="IPR027417">
    <property type="entry name" value="P-loop_NTPase"/>
</dbReference>
<dbReference type="Pfam" id="PF00503">
    <property type="entry name" value="G-alpha"/>
    <property type="match status" value="1"/>
</dbReference>
<feature type="binding site" evidence="9">
    <location>
        <begin position="218"/>
        <end position="222"/>
    </location>
    <ligand>
        <name>GTP</name>
        <dbReference type="ChEBI" id="CHEBI:37565"/>
    </ligand>
</feature>
<dbReference type="Proteomes" id="UP001177023">
    <property type="component" value="Unassembled WGS sequence"/>
</dbReference>
<dbReference type="GO" id="GO:0003924">
    <property type="term" value="F:GTPase activity"/>
    <property type="evidence" value="ECO:0007669"/>
    <property type="project" value="InterPro"/>
</dbReference>
<dbReference type="Gene3D" id="1.10.400.10">
    <property type="entry name" value="GI Alpha 1, domain 2-like"/>
    <property type="match status" value="1"/>
</dbReference>
<keyword evidence="4 9" id="KW-0547">Nucleotide-binding</keyword>
<dbReference type="EMBL" id="CATQJA010002662">
    <property type="protein sequence ID" value="CAJ0580840.1"/>
    <property type="molecule type" value="Genomic_DNA"/>
</dbReference>
<feature type="binding site" evidence="9">
    <location>
        <begin position="296"/>
        <end position="299"/>
    </location>
    <ligand>
        <name>GTP</name>
        <dbReference type="ChEBI" id="CHEBI:37565"/>
    </ligand>
</feature>
<keyword evidence="10" id="KW-0460">Magnesium</keyword>
<feature type="domain" description="CRIB" evidence="11">
    <location>
        <begin position="252"/>
        <end position="266"/>
    </location>
</feature>
<dbReference type="PRINTS" id="PR00318">
    <property type="entry name" value="GPROTEINA"/>
</dbReference>
<gene>
    <name evidence="12" type="ORF">MSPICULIGERA_LOCUS19021</name>
</gene>
<dbReference type="GO" id="GO:0005834">
    <property type="term" value="C:heterotrimeric G-protein complex"/>
    <property type="evidence" value="ECO:0007669"/>
    <property type="project" value="TreeGrafter"/>
</dbReference>
<dbReference type="AlphaFoldDB" id="A0AA36D6A6"/>
<dbReference type="SUPFAM" id="SSF47895">
    <property type="entry name" value="Transducin (alpha subunit), insertion domain"/>
    <property type="match status" value="1"/>
</dbReference>
<evidence type="ECO:0000256" key="9">
    <source>
        <dbReference type="PIRSR" id="PIRSR601019-1"/>
    </source>
</evidence>
<sequence>MGNCCSNADRSPDNYKKNTITSDEDQEIVRFFMVGMGSAGKSTIIKQLQKLCHLRPGDYQMYDDEWQPITHSFKEHELLRWRKIIRRNIIDALHILYKQAENWGQALIDTEAKDFADYIFTAEGIAPNWEQEEDLGKKLLAFFNDNTIQDTYDKRAQMTGELQITDGTLYFLNEPKIRQVFLQTYSPTDDDILHARDPTTGITDYRFSINDMKVMIHDIGGQKVERAKTVNYINNWVSADRQNYRNFILYVVSMPEYNIQHPVHVGLTLFDESLKMLELIMELQPVQNCGVMIFLNKEDIFKDKMQRCKDLPEVRRETIKYLGKYMDKGDRERLQNTGEYNYKSMRKCLASKVAHVATSDKLKRNKGTYHKYTCAVDSKLMDTLFGAIRNEITTAIVDQASWIP</sequence>
<dbReference type="SMART" id="SM00275">
    <property type="entry name" value="G_alpha"/>
    <property type="match status" value="1"/>
</dbReference>
<dbReference type="Gene3D" id="3.40.50.300">
    <property type="entry name" value="P-loop containing nucleotide triphosphate hydrolases"/>
    <property type="match status" value="1"/>
</dbReference>
<evidence type="ECO:0000256" key="2">
    <source>
        <dbReference type="ARBA" id="ARBA00022707"/>
    </source>
</evidence>
<accession>A0AA36D6A6</accession>
<evidence type="ECO:0000256" key="10">
    <source>
        <dbReference type="PIRSR" id="PIRSR601019-2"/>
    </source>
</evidence>
<dbReference type="GO" id="GO:0031683">
    <property type="term" value="F:G-protein beta/gamma-subunit complex binding"/>
    <property type="evidence" value="ECO:0007669"/>
    <property type="project" value="InterPro"/>
</dbReference>
<keyword evidence="8" id="KW-0449">Lipoprotein</keyword>
<name>A0AA36D6A6_9BILA</name>
<evidence type="ECO:0000256" key="1">
    <source>
        <dbReference type="ARBA" id="ARBA00011356"/>
    </source>
</evidence>
<comment type="caution">
    <text evidence="12">The sequence shown here is derived from an EMBL/GenBank/DDBJ whole genome shotgun (WGS) entry which is preliminary data.</text>
</comment>
<dbReference type="InterPro" id="IPR000095">
    <property type="entry name" value="CRIB_dom"/>
</dbReference>
<dbReference type="InterPro" id="IPR001019">
    <property type="entry name" value="Gprotein_alpha_su"/>
</dbReference>
<proteinExistence type="predicted"/>
<keyword evidence="6" id="KW-0564">Palmitate</keyword>
<evidence type="ECO:0000256" key="3">
    <source>
        <dbReference type="ARBA" id="ARBA00022723"/>
    </source>
</evidence>
<feature type="binding site" evidence="10">
    <location>
        <position position="42"/>
    </location>
    <ligand>
        <name>Mg(2+)</name>
        <dbReference type="ChEBI" id="CHEBI:18420"/>
    </ligand>
</feature>
<feature type="non-terminal residue" evidence="12">
    <location>
        <position position="1"/>
    </location>
</feature>
<reference evidence="12" key="1">
    <citation type="submission" date="2023-06" db="EMBL/GenBank/DDBJ databases">
        <authorList>
            <person name="Delattre M."/>
        </authorList>
    </citation>
    <scope>NUCLEOTIDE SEQUENCE</scope>
    <source>
        <strain evidence="12">AF72</strain>
    </source>
</reference>